<dbReference type="Proteomes" id="UP000492821">
    <property type="component" value="Unassembled WGS sequence"/>
</dbReference>
<keyword evidence="10" id="KW-1133">Transmembrane helix</keyword>
<dbReference type="InterPro" id="IPR019344">
    <property type="entry name" value="F1F0-ATPsyn_F_prd"/>
</dbReference>
<evidence type="ECO:0000256" key="4">
    <source>
        <dbReference type="ARBA" id="ARBA00022547"/>
    </source>
</evidence>
<reference evidence="11" key="1">
    <citation type="journal article" date="2013" name="Genetics">
        <title>The draft genome and transcriptome of Panagrellus redivivus are shaped by the harsh demands of a free-living lifestyle.</title>
        <authorList>
            <person name="Srinivasan J."/>
            <person name="Dillman A.R."/>
            <person name="Macchietto M.G."/>
            <person name="Heikkinen L."/>
            <person name="Lakso M."/>
            <person name="Fracchia K.M."/>
            <person name="Antoshechkin I."/>
            <person name="Mortazavi A."/>
            <person name="Wong G."/>
            <person name="Sternberg P.W."/>
        </authorList>
    </citation>
    <scope>NUCLEOTIDE SEQUENCE [LARGE SCALE GENOMIC DNA]</scope>
    <source>
        <strain evidence="11">MT8872</strain>
    </source>
</reference>
<keyword evidence="5" id="KW-0375">Hydrogen ion transport</keyword>
<evidence type="ECO:0000256" key="5">
    <source>
        <dbReference type="ARBA" id="ARBA00022781"/>
    </source>
</evidence>
<evidence type="ECO:0000256" key="10">
    <source>
        <dbReference type="SAM" id="Phobius"/>
    </source>
</evidence>
<organism evidence="11 12">
    <name type="scientific">Panagrellus redivivus</name>
    <name type="common">Microworm</name>
    <dbReference type="NCBI Taxonomy" id="6233"/>
    <lineage>
        <taxon>Eukaryota</taxon>
        <taxon>Metazoa</taxon>
        <taxon>Ecdysozoa</taxon>
        <taxon>Nematoda</taxon>
        <taxon>Chromadorea</taxon>
        <taxon>Rhabditida</taxon>
        <taxon>Tylenchina</taxon>
        <taxon>Panagrolaimomorpha</taxon>
        <taxon>Panagrolaimoidea</taxon>
        <taxon>Panagrolaimidae</taxon>
        <taxon>Panagrellus</taxon>
    </lineage>
</organism>
<keyword evidence="8 10" id="KW-0472">Membrane</keyword>
<keyword evidence="6" id="KW-0406">Ion transport</keyword>
<evidence type="ECO:0000256" key="2">
    <source>
        <dbReference type="ARBA" id="ARBA00005895"/>
    </source>
</evidence>
<dbReference type="AlphaFoldDB" id="A0A7E5A0K7"/>
<dbReference type="GO" id="GO:1902600">
    <property type="term" value="P:proton transmembrane transport"/>
    <property type="evidence" value="ECO:0007669"/>
    <property type="project" value="UniProtKB-KW"/>
</dbReference>
<feature type="transmembrane region" description="Helical" evidence="10">
    <location>
        <begin position="116"/>
        <end position="138"/>
    </location>
</feature>
<dbReference type="WBParaSite" id="Pan_g6494.t1">
    <property type="protein sequence ID" value="Pan_g6494.t1"/>
    <property type="gene ID" value="Pan_g6494"/>
</dbReference>
<name>A0A7E5A0K7_PANRE</name>
<dbReference type="GO" id="GO:0006754">
    <property type="term" value="P:ATP biosynthetic process"/>
    <property type="evidence" value="ECO:0007669"/>
    <property type="project" value="UniProtKB-KW"/>
</dbReference>
<evidence type="ECO:0000313" key="12">
    <source>
        <dbReference type="WBParaSite" id="Pan_g6494.t1"/>
    </source>
</evidence>
<keyword evidence="3" id="KW-0813">Transport</keyword>
<dbReference type="Pfam" id="PF10206">
    <property type="entry name" value="WRW"/>
    <property type="match status" value="1"/>
</dbReference>
<protein>
    <submittedName>
        <fullName evidence="12">ATP synthase subunit f, mitochondrial</fullName>
    </submittedName>
</protein>
<evidence type="ECO:0000313" key="11">
    <source>
        <dbReference type="Proteomes" id="UP000492821"/>
    </source>
</evidence>
<evidence type="ECO:0000256" key="1">
    <source>
        <dbReference type="ARBA" id="ARBA00004325"/>
    </source>
</evidence>
<comment type="subcellular location">
    <subcellularLocation>
        <location evidence="1">Mitochondrion membrane</location>
    </subcellularLocation>
</comment>
<evidence type="ECO:0000256" key="6">
    <source>
        <dbReference type="ARBA" id="ARBA00023065"/>
    </source>
</evidence>
<keyword evidence="7" id="KW-0496">Mitochondrion</keyword>
<keyword evidence="4" id="KW-0138">CF(0)</keyword>
<accession>A0A7E5A0K7</accession>
<keyword evidence="11" id="KW-1185">Reference proteome</keyword>
<evidence type="ECO:0000256" key="7">
    <source>
        <dbReference type="ARBA" id="ARBA00023128"/>
    </source>
</evidence>
<keyword evidence="9" id="KW-0066">ATP synthesis</keyword>
<comment type="similarity">
    <text evidence="2">Belongs to the ATPase F chain family.</text>
</comment>
<proteinExistence type="inferred from homology"/>
<evidence type="ECO:0000256" key="8">
    <source>
        <dbReference type="ARBA" id="ARBA00023136"/>
    </source>
</evidence>
<sequence length="153" mass="18594">MSFLRVPPPHTKITPWVPDLIFIPISRAFERLGVYFYNRVISKTEIGLLHKSYNPKVHGPYVHHRYYGKLDTKLFDVKLSELGAWIARREKTPSAFYNEFMRNIWRAHYHYYSGPVYASVVKTIFRFIFAYSFLNWLVKQHRYWEVKKCLYHW</sequence>
<keyword evidence="10" id="KW-0812">Transmembrane</keyword>
<evidence type="ECO:0000256" key="9">
    <source>
        <dbReference type="ARBA" id="ARBA00023310"/>
    </source>
</evidence>
<reference evidence="12" key="2">
    <citation type="submission" date="2020-10" db="UniProtKB">
        <authorList>
            <consortium name="WormBaseParasite"/>
        </authorList>
    </citation>
    <scope>IDENTIFICATION</scope>
</reference>
<evidence type="ECO:0000256" key="3">
    <source>
        <dbReference type="ARBA" id="ARBA00022448"/>
    </source>
</evidence>
<dbReference type="GO" id="GO:0031966">
    <property type="term" value="C:mitochondrial membrane"/>
    <property type="evidence" value="ECO:0007669"/>
    <property type="project" value="UniProtKB-SubCell"/>
</dbReference>
<dbReference type="GO" id="GO:0045259">
    <property type="term" value="C:proton-transporting ATP synthase complex"/>
    <property type="evidence" value="ECO:0007669"/>
    <property type="project" value="UniProtKB-KW"/>
</dbReference>